<feature type="domain" description="DUF1648" evidence="2">
    <location>
        <begin position="10"/>
        <end position="56"/>
    </location>
</feature>
<feature type="transmembrane region" description="Helical" evidence="1">
    <location>
        <begin position="186"/>
        <end position="206"/>
    </location>
</feature>
<feature type="transmembrane region" description="Helical" evidence="1">
    <location>
        <begin position="112"/>
        <end position="130"/>
    </location>
</feature>
<dbReference type="InterPro" id="IPR025962">
    <property type="entry name" value="SdpI/YhfL"/>
</dbReference>
<dbReference type="EMBL" id="JAAVUM010000011">
    <property type="protein sequence ID" value="NKE07001.1"/>
    <property type="molecule type" value="Genomic_DNA"/>
</dbReference>
<evidence type="ECO:0000256" key="1">
    <source>
        <dbReference type="SAM" id="Phobius"/>
    </source>
</evidence>
<protein>
    <submittedName>
        <fullName evidence="3">SdpI family protein</fullName>
    </submittedName>
</protein>
<reference evidence="3 4" key="1">
    <citation type="submission" date="2020-03" db="EMBL/GenBank/DDBJ databases">
        <authorList>
            <person name="Sun Q."/>
        </authorList>
    </citation>
    <scope>NUCLEOTIDE SEQUENCE [LARGE SCALE GENOMIC DNA]</scope>
    <source>
        <strain evidence="3 4">KACC 21451</strain>
    </source>
</reference>
<feature type="transmembrane region" description="Helical" evidence="1">
    <location>
        <begin position="5"/>
        <end position="22"/>
    </location>
</feature>
<name>A0A846TXE5_9BACI</name>
<dbReference type="AlphaFoldDB" id="A0A846TXE5"/>
<dbReference type="GO" id="GO:0009636">
    <property type="term" value="P:response to toxic substance"/>
    <property type="evidence" value="ECO:0007669"/>
    <property type="project" value="TreeGrafter"/>
</dbReference>
<organism evidence="3 4">
    <name type="scientific">Mesobacillus selenatarsenatis</name>
    <dbReference type="NCBI Taxonomy" id="388741"/>
    <lineage>
        <taxon>Bacteria</taxon>
        <taxon>Bacillati</taxon>
        <taxon>Bacillota</taxon>
        <taxon>Bacilli</taxon>
        <taxon>Bacillales</taxon>
        <taxon>Bacillaceae</taxon>
        <taxon>Mesobacillus</taxon>
    </lineage>
</organism>
<dbReference type="InterPro" id="IPR026272">
    <property type="entry name" value="SdpI"/>
</dbReference>
<dbReference type="Pfam" id="PF07853">
    <property type="entry name" value="DUF1648"/>
    <property type="match status" value="1"/>
</dbReference>
<accession>A0A846TXE5</accession>
<sequence length="210" mass="23652">MKKHLLPLTMIGLLVVAWIIVWPKLPEQIPIHWNVNGEANGFASKLNAMFSTLGIMVILYISMAFLPKVDPRKTNYKYFTKSYHIILNAILGVLFVINILMLANAMGYDVPMGSIGPLVVGIIFMILGNYMPQVRSNFFIGIRTPWTLSSDEVWKKTHRAASKIFFFGGLAMILATFAPVHLKQAILFSVVALTVVAPYIYSYVLFKRKP</sequence>
<evidence type="ECO:0000313" key="3">
    <source>
        <dbReference type="EMBL" id="NKE07001.1"/>
    </source>
</evidence>
<gene>
    <name evidence="3" type="ORF">GWK17_16250</name>
</gene>
<proteinExistence type="predicted"/>
<dbReference type="PANTHER" id="PTHR37810:SF5">
    <property type="entry name" value="IMMUNITY PROTEIN SDPI"/>
    <property type="match status" value="1"/>
</dbReference>
<dbReference type="PANTHER" id="PTHR37810">
    <property type="entry name" value="IMMUNITY PROTEIN SDPI"/>
    <property type="match status" value="1"/>
</dbReference>
<dbReference type="Pfam" id="PF13630">
    <property type="entry name" value="SdpI"/>
    <property type="match status" value="1"/>
</dbReference>
<dbReference type="Proteomes" id="UP000587942">
    <property type="component" value="Unassembled WGS sequence"/>
</dbReference>
<evidence type="ECO:0000259" key="2">
    <source>
        <dbReference type="Pfam" id="PF07853"/>
    </source>
</evidence>
<evidence type="ECO:0000313" key="4">
    <source>
        <dbReference type="Proteomes" id="UP000587942"/>
    </source>
</evidence>
<feature type="transmembrane region" description="Helical" evidence="1">
    <location>
        <begin position="42"/>
        <end position="65"/>
    </location>
</feature>
<feature type="transmembrane region" description="Helical" evidence="1">
    <location>
        <begin position="164"/>
        <end position="180"/>
    </location>
</feature>
<comment type="caution">
    <text evidence="3">The sequence shown here is derived from an EMBL/GenBank/DDBJ whole genome shotgun (WGS) entry which is preliminary data.</text>
</comment>
<dbReference type="PIRSF" id="PIRSF038959">
    <property type="entry name" value="SdpI"/>
    <property type="match status" value="1"/>
</dbReference>
<feature type="transmembrane region" description="Helical" evidence="1">
    <location>
        <begin position="85"/>
        <end position="106"/>
    </location>
</feature>
<dbReference type="InterPro" id="IPR012867">
    <property type="entry name" value="DUF1648"/>
</dbReference>
<keyword evidence="1" id="KW-0472">Membrane</keyword>
<keyword evidence="1" id="KW-1133">Transmembrane helix</keyword>
<keyword evidence="1" id="KW-0812">Transmembrane</keyword>
<dbReference type="RefSeq" id="WP_167833405.1">
    <property type="nucleotide sequence ID" value="NZ_JAAVUM010000011.1"/>
</dbReference>